<reference evidence="1 2" key="2">
    <citation type="submission" date="2018-03" db="EMBL/GenBank/DDBJ databases">
        <title>The ancient ancestry and fast evolution of plastids.</title>
        <authorList>
            <person name="Moore K.R."/>
            <person name="Magnabosco C."/>
            <person name="Momper L."/>
            <person name="Gold D.A."/>
            <person name="Bosak T."/>
            <person name="Fournier G.P."/>
        </authorList>
    </citation>
    <scope>NUCLEOTIDE SEQUENCE [LARGE SCALE GENOMIC DNA]</scope>
    <source>
        <strain evidence="1 2">ULC18</strain>
    </source>
</reference>
<evidence type="ECO:0000313" key="1">
    <source>
        <dbReference type="EMBL" id="PSB26959.1"/>
    </source>
</evidence>
<dbReference type="OrthoDB" id="483789at2"/>
<protein>
    <submittedName>
        <fullName evidence="1">Uncharacterized protein</fullName>
    </submittedName>
</protein>
<accession>A0A2T1E2I1</accession>
<dbReference type="RefSeq" id="WP_106257577.1">
    <property type="nucleotide sequence ID" value="NZ_CAWNSW010000133.1"/>
</dbReference>
<evidence type="ECO:0000313" key="2">
    <source>
        <dbReference type="Proteomes" id="UP000239576"/>
    </source>
</evidence>
<name>A0A2T1E2I1_9CYAN</name>
<dbReference type="EMBL" id="PVWK01000098">
    <property type="protein sequence ID" value="PSB26959.1"/>
    <property type="molecule type" value="Genomic_DNA"/>
</dbReference>
<keyword evidence="2" id="KW-1185">Reference proteome</keyword>
<dbReference type="Proteomes" id="UP000239576">
    <property type="component" value="Unassembled WGS sequence"/>
</dbReference>
<sequence length="163" mass="19227">MQTHHRRPVCFLLTSTDLPVWSGMETVATLYQKDQEQFHLLMTEPAVRERDLAVGNQDVAIAPPTTTPRLLWLEFSPYQVTLTMQGQGQFSYRHLWRRGLYGMSRYWLQDETGQQSGQFQLRNFTRNLTLETNPLPTFLRVEYELWAAKMKLGHYVLNLEIRH</sequence>
<reference evidence="2" key="1">
    <citation type="submission" date="2018-02" db="EMBL/GenBank/DDBJ databases">
        <authorList>
            <person name="Moore K."/>
            <person name="Momper L."/>
        </authorList>
    </citation>
    <scope>NUCLEOTIDE SEQUENCE [LARGE SCALE GENOMIC DNA]</scope>
    <source>
        <strain evidence="2">ULC18</strain>
    </source>
</reference>
<comment type="caution">
    <text evidence="1">The sequence shown here is derived from an EMBL/GenBank/DDBJ whole genome shotgun (WGS) entry which is preliminary data.</text>
</comment>
<dbReference type="AlphaFoldDB" id="A0A2T1E2I1"/>
<gene>
    <name evidence="1" type="ORF">C7B82_17510</name>
</gene>
<organism evidence="1 2">
    <name type="scientific">Stenomitos frigidus ULC18</name>
    <dbReference type="NCBI Taxonomy" id="2107698"/>
    <lineage>
        <taxon>Bacteria</taxon>
        <taxon>Bacillati</taxon>
        <taxon>Cyanobacteriota</taxon>
        <taxon>Cyanophyceae</taxon>
        <taxon>Leptolyngbyales</taxon>
        <taxon>Leptolyngbyaceae</taxon>
        <taxon>Stenomitos</taxon>
    </lineage>
</organism>
<proteinExistence type="predicted"/>